<keyword evidence="1" id="KW-0472">Membrane</keyword>
<name>A0A9P8BMI5_9FUNG</name>
<sequence>MLRLIKSVKQHLRKRGLWIALDCTGLHWIVDCGLWIVDCGLWIVGCGLWVVDCGLHWIALDCTGLHWIALDCTGLHWIAQDCTGLHRIALDCTGLHRIAQDCTGLHWIALDCTGLHWIALDCTGLWIVHPPVTLTCSRNKTVKARYTNDIKGRLAVSRHCKDAPHLLDLFPHVFALLHFLGITIVFMLIEMLVKIFNACESLAALRAPALHIERAFGVPRDMKLILLSRLEGRVGVIVAFSKVFKTTLTEPIAINLKSGKTENALALPGGTKRLLRDMEVSIQPVKRRASKGNDFQDSELCPALAIHAFGGLMDDDLCYRTFRKDGSDVAKQLAEALIQSGAAVLLALKVEVYGRSPTEDPHQQDVAHPISGSFIVQSLLHDGTTKILIGTQTWNALNMTVERQTRSKFDEPISIEPYAGVFMKFLAHKFLPVTLKALWDYFMG</sequence>
<dbReference type="AlphaFoldDB" id="A0A9P8BMI5"/>
<keyword evidence="1" id="KW-0812">Transmembrane</keyword>
<comment type="caution">
    <text evidence="2">The sequence shown here is derived from an EMBL/GenBank/DDBJ whole genome shotgun (WGS) entry which is preliminary data.</text>
</comment>
<dbReference type="PANTHER" id="PTHR36162">
    <property type="match status" value="1"/>
</dbReference>
<keyword evidence="3" id="KW-1185">Reference proteome</keyword>
<keyword evidence="1" id="KW-1133">Transmembrane helix</keyword>
<evidence type="ECO:0000313" key="3">
    <source>
        <dbReference type="Proteomes" id="UP000707451"/>
    </source>
</evidence>
<gene>
    <name evidence="2" type="ORF">KI688_007578</name>
</gene>
<evidence type="ECO:0000256" key="1">
    <source>
        <dbReference type="SAM" id="Phobius"/>
    </source>
</evidence>
<reference evidence="2" key="1">
    <citation type="submission" date="2021-06" db="EMBL/GenBank/DDBJ databases">
        <title>Genome Sequence of Mortierella hyaline Strain SCG-10, a Cold-Adapted, Nitrate-Reducing Fungus Isolated from Soil in Minnesota, USA.</title>
        <authorList>
            <person name="Aldossari N."/>
        </authorList>
    </citation>
    <scope>NUCLEOTIDE SEQUENCE</scope>
    <source>
        <strain evidence="2">SCG-10</strain>
    </source>
</reference>
<proteinExistence type="predicted"/>
<dbReference type="EMBL" id="JAHRHY010000025">
    <property type="protein sequence ID" value="KAG9061240.1"/>
    <property type="molecule type" value="Genomic_DNA"/>
</dbReference>
<evidence type="ECO:0000313" key="2">
    <source>
        <dbReference type="EMBL" id="KAG9061240.1"/>
    </source>
</evidence>
<dbReference type="PANTHER" id="PTHR36162:SF19">
    <property type="match status" value="1"/>
</dbReference>
<accession>A0A9P8BMI5</accession>
<protein>
    <submittedName>
        <fullName evidence="2">Uncharacterized protein</fullName>
    </submittedName>
</protein>
<organism evidence="2 3">
    <name type="scientific">Linnemannia hyalina</name>
    <dbReference type="NCBI Taxonomy" id="64524"/>
    <lineage>
        <taxon>Eukaryota</taxon>
        <taxon>Fungi</taxon>
        <taxon>Fungi incertae sedis</taxon>
        <taxon>Mucoromycota</taxon>
        <taxon>Mortierellomycotina</taxon>
        <taxon>Mortierellomycetes</taxon>
        <taxon>Mortierellales</taxon>
        <taxon>Mortierellaceae</taxon>
        <taxon>Linnemannia</taxon>
    </lineage>
</organism>
<feature type="transmembrane region" description="Helical" evidence="1">
    <location>
        <begin position="169"/>
        <end position="189"/>
    </location>
</feature>
<dbReference type="Proteomes" id="UP000707451">
    <property type="component" value="Unassembled WGS sequence"/>
</dbReference>
<dbReference type="OrthoDB" id="2421942at2759"/>